<dbReference type="AlphaFoldDB" id="A0ABD0Y0X2"/>
<dbReference type="Proteomes" id="UP001558652">
    <property type="component" value="Unassembled WGS sequence"/>
</dbReference>
<sequence>MAIRRNRCRVPRETDRVPLRNGLADDGTSRHRGNGDHATPPGRITKSMRVWIPCHSLANVQAEVADTASGTDWNPIKSDGMGTHGYHAMGPGLDSLRETVKIFPSEKFPKWTDPMGELGEFPEDVEGLGGMSKRAAVAFSLLMASSVYCLRKCHVLAHYARAGFRLYLASGFFGVAYYGTTKIEHMTEIYQVTKVTLSRLLL</sequence>
<gene>
    <name evidence="2" type="ORF">AAG570_004449</name>
</gene>
<keyword evidence="3" id="KW-1185">Reference proteome</keyword>
<reference evidence="2 3" key="1">
    <citation type="submission" date="2024-07" db="EMBL/GenBank/DDBJ databases">
        <title>Chromosome-level genome assembly of the water stick insect Ranatra chinensis (Heteroptera: Nepidae).</title>
        <authorList>
            <person name="Liu X."/>
        </authorList>
    </citation>
    <scope>NUCLEOTIDE SEQUENCE [LARGE SCALE GENOMIC DNA]</scope>
    <source>
        <strain evidence="2">Cailab_2021Rc</strain>
        <tissue evidence="2">Muscle</tissue>
    </source>
</reference>
<proteinExistence type="predicted"/>
<evidence type="ECO:0000313" key="2">
    <source>
        <dbReference type="EMBL" id="KAL1117121.1"/>
    </source>
</evidence>
<accession>A0ABD0Y0X2</accession>
<evidence type="ECO:0000313" key="3">
    <source>
        <dbReference type="Proteomes" id="UP001558652"/>
    </source>
</evidence>
<feature type="region of interest" description="Disordered" evidence="1">
    <location>
        <begin position="1"/>
        <end position="44"/>
    </location>
</feature>
<evidence type="ECO:0008006" key="4">
    <source>
        <dbReference type="Google" id="ProtNLM"/>
    </source>
</evidence>
<evidence type="ECO:0000256" key="1">
    <source>
        <dbReference type="SAM" id="MobiDB-lite"/>
    </source>
</evidence>
<comment type="caution">
    <text evidence="2">The sequence shown here is derived from an EMBL/GenBank/DDBJ whole genome shotgun (WGS) entry which is preliminary data.</text>
</comment>
<name>A0ABD0Y0X2_9HEMI</name>
<organism evidence="2 3">
    <name type="scientific">Ranatra chinensis</name>
    <dbReference type="NCBI Taxonomy" id="642074"/>
    <lineage>
        <taxon>Eukaryota</taxon>
        <taxon>Metazoa</taxon>
        <taxon>Ecdysozoa</taxon>
        <taxon>Arthropoda</taxon>
        <taxon>Hexapoda</taxon>
        <taxon>Insecta</taxon>
        <taxon>Pterygota</taxon>
        <taxon>Neoptera</taxon>
        <taxon>Paraneoptera</taxon>
        <taxon>Hemiptera</taxon>
        <taxon>Heteroptera</taxon>
        <taxon>Panheteroptera</taxon>
        <taxon>Nepomorpha</taxon>
        <taxon>Nepidae</taxon>
        <taxon>Ranatrinae</taxon>
        <taxon>Ranatra</taxon>
    </lineage>
</organism>
<protein>
    <recommendedName>
        <fullName evidence="4">HIG1 domain-containing protein</fullName>
    </recommendedName>
</protein>
<dbReference type="EMBL" id="JBFDAA010000016">
    <property type="protein sequence ID" value="KAL1117121.1"/>
    <property type="molecule type" value="Genomic_DNA"/>
</dbReference>